<feature type="compositionally biased region" description="Basic and acidic residues" evidence="1">
    <location>
        <begin position="97"/>
        <end position="107"/>
    </location>
</feature>
<protein>
    <recommendedName>
        <fullName evidence="3">Periplasmic heavy metal sensor</fullName>
    </recommendedName>
</protein>
<feature type="region of interest" description="Disordered" evidence="1">
    <location>
        <begin position="97"/>
        <end position="130"/>
    </location>
</feature>
<dbReference type="EMBL" id="MK551161">
    <property type="protein sequence ID" value="QDA77036.1"/>
    <property type="molecule type" value="Genomic_DNA"/>
</dbReference>
<reference evidence="2" key="1">
    <citation type="journal article" date="2019" name="Org. Lett.">
        <title>Two Biosynthetic Pathways in Jahnella thaxteri for Thaxteramides, Distinct Types of Lipopeptides.</title>
        <authorList>
            <person name="Oueis E."/>
            <person name="Klefisch T."/>
            <person name="Zaburannyi N."/>
            <person name="Garcia R."/>
            <person name="Plaza A."/>
            <person name="Muller R."/>
        </authorList>
    </citation>
    <scope>NUCLEOTIDE SEQUENCE</scope>
    <source>
        <strain evidence="2">MSr9139</strain>
    </source>
</reference>
<evidence type="ECO:0000313" key="2">
    <source>
        <dbReference type="EMBL" id="QDA77036.1"/>
    </source>
</evidence>
<organism evidence="2">
    <name type="scientific">Jahnella sp. MSr9139</name>
    <dbReference type="NCBI Taxonomy" id="1434086"/>
    <lineage>
        <taxon>Bacteria</taxon>
        <taxon>Pseudomonadati</taxon>
        <taxon>Myxococcota</taxon>
        <taxon>Polyangia</taxon>
        <taxon>Polyangiales</taxon>
        <taxon>Polyangiaceae</taxon>
        <taxon>Jahnella</taxon>
    </lineage>
</organism>
<evidence type="ECO:0008006" key="3">
    <source>
        <dbReference type="Google" id="ProtNLM"/>
    </source>
</evidence>
<dbReference type="AlphaFoldDB" id="A0A4Y5SZS5"/>
<feature type="compositionally biased region" description="Basic and acidic residues" evidence="1">
    <location>
        <begin position="115"/>
        <end position="130"/>
    </location>
</feature>
<name>A0A4Y5SZS5_9BACT</name>
<accession>A0A4Y5SZS5</accession>
<proteinExistence type="predicted"/>
<evidence type="ECO:0000256" key="1">
    <source>
        <dbReference type="SAM" id="MobiDB-lite"/>
    </source>
</evidence>
<sequence>MSPRVTSALVLCGVFLLGGLTGAGLERARSARRQQEMFEAPPPNFRQRQILRGLDRAVDLDDGQRERVRAILERYAGEAQEARREVGPKLHDLRGRMEEDLRKEMRPEQLPQFDRFMDRVKARDERPKKR</sequence>